<comment type="caution">
    <text evidence="1">The sequence shown here is derived from an EMBL/GenBank/DDBJ whole genome shotgun (WGS) entry which is preliminary data.</text>
</comment>
<dbReference type="EMBL" id="BJYV01000004">
    <property type="protein sequence ID" value="GEO20775.1"/>
    <property type="molecule type" value="Genomic_DNA"/>
</dbReference>
<dbReference type="RefSeq" id="WP_020893026.1">
    <property type="nucleotide sequence ID" value="NZ_BJYV01000004.1"/>
</dbReference>
<organism evidence="1 2">
    <name type="scientific">Cyclobacterium qasimii</name>
    <dbReference type="NCBI Taxonomy" id="1350429"/>
    <lineage>
        <taxon>Bacteria</taxon>
        <taxon>Pseudomonadati</taxon>
        <taxon>Bacteroidota</taxon>
        <taxon>Cytophagia</taxon>
        <taxon>Cytophagales</taxon>
        <taxon>Cyclobacteriaceae</taxon>
        <taxon>Cyclobacterium</taxon>
    </lineage>
</organism>
<dbReference type="Pfam" id="PF19654">
    <property type="entry name" value="DUF6157"/>
    <property type="match status" value="1"/>
</dbReference>
<proteinExistence type="predicted"/>
<dbReference type="AlphaFoldDB" id="A0A512C9A6"/>
<protein>
    <submittedName>
        <fullName evidence="1">Uncharacterized protein</fullName>
    </submittedName>
</protein>
<name>A0A512C9A6_9BACT</name>
<evidence type="ECO:0000313" key="1">
    <source>
        <dbReference type="EMBL" id="GEO20775.1"/>
    </source>
</evidence>
<keyword evidence="2" id="KW-1185">Reference proteome</keyword>
<gene>
    <name evidence="1" type="ORF">CQA01_13090</name>
</gene>
<dbReference type="InterPro" id="IPR046155">
    <property type="entry name" value="DUF6157"/>
</dbReference>
<sequence>MKIHTTNYKNTFIEVADDCPVGIAETPPIKGNKLSVANMQFALLNEAPYKFTSDEVLFQVYANKNDLIQAEYQEAREQFFSKGQPCFRASPLTKRYGFGIHNNEEGKIALFGIETEEYAKFIADESIEKVKAMRSKRK</sequence>
<reference evidence="1 2" key="1">
    <citation type="submission" date="2019-07" db="EMBL/GenBank/DDBJ databases">
        <title>Whole genome shotgun sequence of Cyclobacterium qasimii NBRC 106168.</title>
        <authorList>
            <person name="Hosoyama A."/>
            <person name="Uohara A."/>
            <person name="Ohji S."/>
            <person name="Ichikawa N."/>
        </authorList>
    </citation>
    <scope>NUCLEOTIDE SEQUENCE [LARGE SCALE GENOMIC DNA]</scope>
    <source>
        <strain evidence="1 2">NBRC 106168</strain>
    </source>
</reference>
<dbReference type="Proteomes" id="UP000321301">
    <property type="component" value="Unassembled WGS sequence"/>
</dbReference>
<evidence type="ECO:0000313" key="2">
    <source>
        <dbReference type="Proteomes" id="UP000321301"/>
    </source>
</evidence>
<accession>A0A512C9A6</accession>